<keyword evidence="2" id="KW-1185">Reference proteome</keyword>
<organism evidence="1 2">
    <name type="scientific">Clostridium sulfidigenes</name>
    <dbReference type="NCBI Taxonomy" id="318464"/>
    <lineage>
        <taxon>Bacteria</taxon>
        <taxon>Bacillati</taxon>
        <taxon>Bacillota</taxon>
        <taxon>Clostridia</taxon>
        <taxon>Eubacteriales</taxon>
        <taxon>Clostridiaceae</taxon>
        <taxon>Clostridium</taxon>
    </lineage>
</organism>
<dbReference type="RefSeq" id="WP_035134213.1">
    <property type="nucleotide sequence ID" value="NZ_JPMD01000033.1"/>
</dbReference>
<protein>
    <submittedName>
        <fullName evidence="1">Uncharacterized protein</fullName>
    </submittedName>
</protein>
<evidence type="ECO:0000313" key="2">
    <source>
        <dbReference type="Proteomes" id="UP000028542"/>
    </source>
</evidence>
<dbReference type="Proteomes" id="UP000028542">
    <property type="component" value="Unassembled WGS sequence"/>
</dbReference>
<comment type="caution">
    <text evidence="1">The sequence shown here is derived from an EMBL/GenBank/DDBJ whole genome shotgun (WGS) entry which is preliminary data.</text>
</comment>
<gene>
    <name evidence="1" type="ORF">IO99_13835</name>
</gene>
<reference evidence="1 2" key="1">
    <citation type="submission" date="2014-07" db="EMBL/GenBank/DDBJ databases">
        <title>Draft genome of Clostridium sulfidigenes 113A isolated from sediments associated with methane hydrate from Krishna Godavari basin.</title>
        <authorList>
            <person name="Honkalas V.S."/>
            <person name="Dabir A.P."/>
            <person name="Arora P."/>
            <person name="Dhakephalkar P.K."/>
        </authorList>
    </citation>
    <scope>NUCLEOTIDE SEQUENCE [LARGE SCALE GENOMIC DNA]</scope>
    <source>
        <strain evidence="1 2">113A</strain>
    </source>
</reference>
<sequence>MIELFNYLSRNTTKDEFKEILNIVTDDIKFNNISFEKITKFKNLADLCQATYKLVTRKDMLWIKVCTSCGYSAWSLKYDVKCSKCGGISKCQNTR</sequence>
<accession>A0A084J9D7</accession>
<proteinExistence type="predicted"/>
<dbReference type="EMBL" id="JPMD01000033">
    <property type="protein sequence ID" value="KEZ85571.1"/>
    <property type="molecule type" value="Genomic_DNA"/>
</dbReference>
<evidence type="ECO:0000313" key="1">
    <source>
        <dbReference type="EMBL" id="KEZ85571.1"/>
    </source>
</evidence>
<name>A0A084J9D7_9CLOT</name>
<dbReference type="AlphaFoldDB" id="A0A084J9D7"/>